<name>A0A4Y8TYY0_9MICC</name>
<dbReference type="AlphaFoldDB" id="A0A4Y8TYY0"/>
<evidence type="ECO:0000259" key="1">
    <source>
        <dbReference type="Pfam" id="PF03374"/>
    </source>
</evidence>
<organism evidence="2 3">
    <name type="scientific">Glutamicibacter arilaitensis</name>
    <dbReference type="NCBI Taxonomy" id="256701"/>
    <lineage>
        <taxon>Bacteria</taxon>
        <taxon>Bacillati</taxon>
        <taxon>Actinomycetota</taxon>
        <taxon>Actinomycetes</taxon>
        <taxon>Micrococcales</taxon>
        <taxon>Micrococcaceae</taxon>
        <taxon>Glutamicibacter</taxon>
    </lineage>
</organism>
<accession>A0A4Y8TYY0</accession>
<dbReference type="Pfam" id="PF03374">
    <property type="entry name" value="ANT"/>
    <property type="match status" value="1"/>
</dbReference>
<comment type="caution">
    <text evidence="2">The sequence shown here is derived from an EMBL/GenBank/DDBJ whole genome shotgun (WGS) entry which is preliminary data.</text>
</comment>
<dbReference type="Proteomes" id="UP000297638">
    <property type="component" value="Unassembled WGS sequence"/>
</dbReference>
<evidence type="ECO:0000313" key="3">
    <source>
        <dbReference type="Proteomes" id="UP000297638"/>
    </source>
</evidence>
<feature type="domain" description="Antirepressor protein C-terminal" evidence="1">
    <location>
        <begin position="133"/>
        <end position="243"/>
    </location>
</feature>
<sequence>MNNPIVPTIERNGTDLVVSSEQIALGADVQHKNVLELIEKHSGKLERFGHVAFETRDGYNNHKVRIALLNEQQSTLLMTFMRNTDRVVDFKVALVKGFYELARTVNQPLSPDEIVAQALAITSARVKELNSYIEVIEPKANAWDSIVSSAGSWSYNDAAKVLCEEGQIQVGEKRLVSKLIDWGFLYRDSKGRPHVYQRDLERGWFTVKARTYRDNVTGEERESSAPQVRLTGSGLDMVRSRLLGERNAA</sequence>
<dbReference type="EMBL" id="SPDS01000001">
    <property type="protein sequence ID" value="TFH57310.1"/>
    <property type="molecule type" value="Genomic_DNA"/>
</dbReference>
<dbReference type="Pfam" id="PF09669">
    <property type="entry name" value="Phage_pRha"/>
    <property type="match status" value="1"/>
</dbReference>
<proteinExistence type="predicted"/>
<evidence type="ECO:0000313" key="2">
    <source>
        <dbReference type="EMBL" id="TFH57310.1"/>
    </source>
</evidence>
<dbReference type="GO" id="GO:0003677">
    <property type="term" value="F:DNA binding"/>
    <property type="evidence" value="ECO:0007669"/>
    <property type="project" value="InterPro"/>
</dbReference>
<dbReference type="InterPro" id="IPR005039">
    <property type="entry name" value="Ant_C"/>
</dbReference>
<reference evidence="2 3" key="1">
    <citation type="submission" date="2019-03" db="EMBL/GenBank/DDBJ databases">
        <title>Glutamicibacter sp. LJH19 genome.</title>
        <authorList>
            <person name="Sinai Borker S."/>
            <person name="Kumar R."/>
        </authorList>
    </citation>
    <scope>NUCLEOTIDE SEQUENCE [LARGE SCALE GENOMIC DNA]</scope>
    <source>
        <strain evidence="2 3">LJH19</strain>
    </source>
</reference>
<dbReference type="RefSeq" id="WP_134780247.1">
    <property type="nucleotide sequence ID" value="NZ_SPDS01000001.1"/>
</dbReference>
<gene>
    <name evidence="2" type="ORF">EXY26_10030</name>
</gene>
<dbReference type="InterPro" id="IPR014054">
    <property type="entry name" value="Phage_regulatory_Rha"/>
</dbReference>
<protein>
    <recommendedName>
        <fullName evidence="1">Antirepressor protein C-terminal domain-containing protein</fullName>
    </recommendedName>
</protein>